<dbReference type="InterPro" id="IPR017969">
    <property type="entry name" value="Heavy-metal-associated_CS"/>
</dbReference>
<dbReference type="PRINTS" id="PR00946">
    <property type="entry name" value="HGSCAVENGER"/>
</dbReference>
<dbReference type="Proteomes" id="UP001596101">
    <property type="component" value="Unassembled WGS sequence"/>
</dbReference>
<evidence type="ECO:0000256" key="3">
    <source>
        <dbReference type="ARBA" id="ARBA00011245"/>
    </source>
</evidence>
<feature type="chain" id="PRO_5046950276" description="Periplasmic mercury ion-binding protein" evidence="11">
    <location>
        <begin position="19"/>
        <end position="91"/>
    </location>
</feature>
<dbReference type="PROSITE" id="PS01047">
    <property type="entry name" value="HMA_1"/>
    <property type="match status" value="1"/>
</dbReference>
<keyword evidence="14" id="KW-1185">Reference proteome</keyword>
<dbReference type="PROSITE" id="PS50846">
    <property type="entry name" value="HMA_2"/>
    <property type="match status" value="1"/>
</dbReference>
<evidence type="ECO:0000256" key="7">
    <source>
        <dbReference type="ARBA" id="ARBA00022764"/>
    </source>
</evidence>
<evidence type="ECO:0000313" key="14">
    <source>
        <dbReference type="Proteomes" id="UP001596101"/>
    </source>
</evidence>
<dbReference type="SUPFAM" id="SSF55008">
    <property type="entry name" value="HMA, heavy metal-associated domain"/>
    <property type="match status" value="1"/>
</dbReference>
<gene>
    <name evidence="10 13" type="primary">merP</name>
    <name evidence="13" type="ORF">ACFPQ5_03090</name>
</gene>
<evidence type="ECO:0000256" key="4">
    <source>
        <dbReference type="ARBA" id="ARBA00022466"/>
    </source>
</evidence>
<dbReference type="RefSeq" id="WP_379751796.1">
    <property type="nucleotide sequence ID" value="NZ_JBHSMR010000004.1"/>
</dbReference>
<comment type="subunit">
    <text evidence="3">Monomer.</text>
</comment>
<evidence type="ECO:0000256" key="6">
    <source>
        <dbReference type="ARBA" id="ARBA00022729"/>
    </source>
</evidence>
<keyword evidence="6 11" id="KW-0732">Signal</keyword>
<evidence type="ECO:0000256" key="9">
    <source>
        <dbReference type="ARBA" id="ARBA00045344"/>
    </source>
</evidence>
<keyword evidence="8 10" id="KW-0476">Mercury</keyword>
<accession>A0ABW0MH65</accession>
<dbReference type="NCBIfam" id="TIGR02052">
    <property type="entry name" value="MerP"/>
    <property type="match status" value="1"/>
</dbReference>
<evidence type="ECO:0000313" key="13">
    <source>
        <dbReference type="EMBL" id="MFC5477159.1"/>
    </source>
</evidence>
<comment type="caution">
    <text evidence="13">The sequence shown here is derived from an EMBL/GenBank/DDBJ whole genome shotgun (WGS) entry which is preliminary data.</text>
</comment>
<keyword evidence="5 10" id="KW-0479">Metal-binding</keyword>
<dbReference type="Gene3D" id="3.30.70.100">
    <property type="match status" value="1"/>
</dbReference>
<dbReference type="InterPro" id="IPR036163">
    <property type="entry name" value="HMA_dom_sf"/>
</dbReference>
<name>A0ABW0MH65_9BURK</name>
<feature type="signal peptide" evidence="11">
    <location>
        <begin position="1"/>
        <end position="18"/>
    </location>
</feature>
<evidence type="ECO:0000256" key="11">
    <source>
        <dbReference type="SAM" id="SignalP"/>
    </source>
</evidence>
<dbReference type="EMBL" id="JBHSMR010000004">
    <property type="protein sequence ID" value="MFC5477159.1"/>
    <property type="molecule type" value="Genomic_DNA"/>
</dbReference>
<dbReference type="InterPro" id="IPR011795">
    <property type="entry name" value="MerP"/>
</dbReference>
<protein>
    <recommendedName>
        <fullName evidence="10">Periplasmic mercury ion-binding protein</fullName>
    </recommendedName>
</protein>
<sequence length="91" mass="9674">MRGSILIAALLLAGSAFAGTPEKLTLNVQNMTCATCPITVKKALEQVPGVSDVKVDFEHKTATVHMDTDKANAWVLTKATMDAGFPSTVRK</sequence>
<evidence type="ECO:0000256" key="5">
    <source>
        <dbReference type="ARBA" id="ARBA00022723"/>
    </source>
</evidence>
<comment type="similarity">
    <text evidence="2">Belongs to the MerP family.</text>
</comment>
<keyword evidence="4 10" id="KW-0475">Mercuric resistance</keyword>
<evidence type="ECO:0000256" key="10">
    <source>
        <dbReference type="RuleBase" id="RU361212"/>
    </source>
</evidence>
<comment type="function">
    <text evidence="9 10">Involved in mercury resistance. Acts as a mercury scavenger that specifically binds to a mercuric ion in the periplasm and probably passes it to the cytoplasmic mercuric reductase MerA via the mercuric transport protein MerT.</text>
</comment>
<evidence type="ECO:0000259" key="12">
    <source>
        <dbReference type="PROSITE" id="PS50846"/>
    </source>
</evidence>
<proteinExistence type="inferred from homology"/>
<evidence type="ECO:0000256" key="1">
    <source>
        <dbReference type="ARBA" id="ARBA00004418"/>
    </source>
</evidence>
<dbReference type="Pfam" id="PF00403">
    <property type="entry name" value="HMA"/>
    <property type="match status" value="1"/>
</dbReference>
<dbReference type="InterPro" id="IPR001802">
    <property type="entry name" value="MerP/CopZ"/>
</dbReference>
<dbReference type="InterPro" id="IPR006121">
    <property type="entry name" value="HMA_dom"/>
</dbReference>
<dbReference type="CDD" id="cd00371">
    <property type="entry name" value="HMA"/>
    <property type="match status" value="1"/>
</dbReference>
<evidence type="ECO:0000256" key="2">
    <source>
        <dbReference type="ARBA" id="ARBA00005938"/>
    </source>
</evidence>
<keyword evidence="7 10" id="KW-0574">Periplasm</keyword>
<evidence type="ECO:0000256" key="8">
    <source>
        <dbReference type="ARBA" id="ARBA00022914"/>
    </source>
</evidence>
<feature type="domain" description="HMA" evidence="12">
    <location>
        <begin position="22"/>
        <end position="88"/>
    </location>
</feature>
<reference evidence="14" key="1">
    <citation type="journal article" date="2019" name="Int. J. Syst. Evol. Microbiol.">
        <title>The Global Catalogue of Microorganisms (GCM) 10K type strain sequencing project: providing services to taxonomists for standard genome sequencing and annotation.</title>
        <authorList>
            <consortium name="The Broad Institute Genomics Platform"/>
            <consortium name="The Broad Institute Genome Sequencing Center for Infectious Disease"/>
            <person name="Wu L."/>
            <person name="Ma J."/>
        </authorList>
    </citation>
    <scope>NUCLEOTIDE SEQUENCE [LARGE SCALE GENOMIC DNA]</scope>
    <source>
        <strain evidence="14">CCUG 43111</strain>
    </source>
</reference>
<comment type="subcellular location">
    <subcellularLocation>
        <location evidence="1 10">Periplasm</location>
    </subcellularLocation>
</comment>
<organism evidence="13 14">
    <name type="scientific">Massilia suwonensis</name>
    <dbReference type="NCBI Taxonomy" id="648895"/>
    <lineage>
        <taxon>Bacteria</taxon>
        <taxon>Pseudomonadati</taxon>
        <taxon>Pseudomonadota</taxon>
        <taxon>Betaproteobacteria</taxon>
        <taxon>Burkholderiales</taxon>
        <taxon>Oxalobacteraceae</taxon>
        <taxon>Telluria group</taxon>
        <taxon>Massilia</taxon>
    </lineage>
</organism>